<dbReference type="GO" id="GO:0006741">
    <property type="term" value="P:NADP+ biosynthetic process"/>
    <property type="evidence" value="ECO:0007669"/>
    <property type="project" value="UniProtKB-UniRule"/>
</dbReference>
<evidence type="ECO:0000313" key="7">
    <source>
        <dbReference type="EMBL" id="SFN10182.1"/>
    </source>
</evidence>
<dbReference type="Pfam" id="PF20143">
    <property type="entry name" value="NAD_kinase_C"/>
    <property type="match status" value="1"/>
</dbReference>
<evidence type="ECO:0000256" key="4">
    <source>
        <dbReference type="ARBA" id="ARBA00023027"/>
    </source>
</evidence>
<dbReference type="EC" id="2.7.1.23" evidence="6"/>
<feature type="binding site" evidence="6">
    <location>
        <begin position="147"/>
        <end position="148"/>
    </location>
    <ligand>
        <name>NAD(+)</name>
        <dbReference type="ChEBI" id="CHEBI:57540"/>
    </ligand>
</feature>
<dbReference type="InterPro" id="IPR016064">
    <property type="entry name" value="NAD/diacylglycerol_kinase_sf"/>
</dbReference>
<dbReference type="HAMAP" id="MF_00361">
    <property type="entry name" value="NAD_kinase"/>
    <property type="match status" value="1"/>
</dbReference>
<dbReference type="OrthoDB" id="9774737at2"/>
<evidence type="ECO:0000256" key="6">
    <source>
        <dbReference type="HAMAP-Rule" id="MF_00361"/>
    </source>
</evidence>
<dbReference type="GO" id="GO:0051287">
    <property type="term" value="F:NAD binding"/>
    <property type="evidence" value="ECO:0007669"/>
    <property type="project" value="UniProtKB-ARBA"/>
</dbReference>
<dbReference type="InterPro" id="IPR017438">
    <property type="entry name" value="ATP-NAD_kinase_N"/>
</dbReference>
<dbReference type="Gene3D" id="2.60.200.30">
    <property type="entry name" value="Probable inorganic polyphosphate/atp-NAD kinase, domain 2"/>
    <property type="match status" value="1"/>
</dbReference>
<feature type="active site" description="Proton acceptor" evidence="6">
    <location>
        <position position="73"/>
    </location>
</feature>
<feature type="binding site" evidence="6">
    <location>
        <position position="247"/>
    </location>
    <ligand>
        <name>NAD(+)</name>
        <dbReference type="ChEBI" id="CHEBI:57540"/>
    </ligand>
</feature>
<feature type="binding site" evidence="6">
    <location>
        <position position="177"/>
    </location>
    <ligand>
        <name>NAD(+)</name>
        <dbReference type="ChEBI" id="CHEBI:57540"/>
    </ligand>
</feature>
<keyword evidence="1 6" id="KW-0808">Transferase</keyword>
<dbReference type="GO" id="GO:0003951">
    <property type="term" value="F:NAD+ kinase activity"/>
    <property type="evidence" value="ECO:0007669"/>
    <property type="project" value="UniProtKB-UniRule"/>
</dbReference>
<dbReference type="GO" id="GO:0005737">
    <property type="term" value="C:cytoplasm"/>
    <property type="evidence" value="ECO:0007669"/>
    <property type="project" value="UniProtKB-SubCell"/>
</dbReference>
<comment type="function">
    <text evidence="6">Involved in the regulation of the intracellular balance of NAD and NADP, and is a key enzyme in the biosynthesis of NADP. Catalyzes specifically the phosphorylation on 2'-hydroxyl of the adenosine moiety of NAD to yield NADP.</text>
</comment>
<feature type="binding site" evidence="6">
    <location>
        <begin position="73"/>
        <end position="74"/>
    </location>
    <ligand>
        <name>NAD(+)</name>
        <dbReference type="ChEBI" id="CHEBI:57540"/>
    </ligand>
</feature>
<comment type="cofactor">
    <cofactor evidence="6">
        <name>a divalent metal cation</name>
        <dbReference type="ChEBI" id="CHEBI:60240"/>
    </cofactor>
</comment>
<comment type="catalytic activity">
    <reaction evidence="5 6">
        <text>NAD(+) + ATP = ADP + NADP(+) + H(+)</text>
        <dbReference type="Rhea" id="RHEA:18629"/>
        <dbReference type="ChEBI" id="CHEBI:15378"/>
        <dbReference type="ChEBI" id="CHEBI:30616"/>
        <dbReference type="ChEBI" id="CHEBI:57540"/>
        <dbReference type="ChEBI" id="CHEBI:58349"/>
        <dbReference type="ChEBI" id="CHEBI:456216"/>
        <dbReference type="EC" id="2.7.1.23"/>
    </reaction>
</comment>
<keyword evidence="6" id="KW-0547">Nucleotide-binding</keyword>
<dbReference type="Proteomes" id="UP000242869">
    <property type="component" value="Unassembled WGS sequence"/>
</dbReference>
<dbReference type="Pfam" id="PF01513">
    <property type="entry name" value="NAD_kinase"/>
    <property type="match status" value="1"/>
</dbReference>
<keyword evidence="6" id="KW-0963">Cytoplasm</keyword>
<dbReference type="EMBL" id="FOVE01000003">
    <property type="protein sequence ID" value="SFN10182.1"/>
    <property type="molecule type" value="Genomic_DNA"/>
</dbReference>
<keyword evidence="8" id="KW-1185">Reference proteome</keyword>
<name>A0A1I4WA46_9NEIS</name>
<gene>
    <name evidence="6" type="primary">nadK</name>
    <name evidence="7" type="ORF">SAMN05660284_00512</name>
</gene>
<comment type="similarity">
    <text evidence="6">Belongs to the NAD kinase family.</text>
</comment>
<dbReference type="SUPFAM" id="SSF111331">
    <property type="entry name" value="NAD kinase/diacylglycerol kinase-like"/>
    <property type="match status" value="1"/>
</dbReference>
<protein>
    <recommendedName>
        <fullName evidence="6">NAD kinase</fullName>
        <ecNumber evidence="6">2.7.1.23</ecNumber>
    </recommendedName>
    <alternativeName>
        <fullName evidence="6">ATP-dependent NAD kinase</fullName>
    </alternativeName>
</protein>
<organism evidence="7 8">
    <name type="scientific">Formivibrio citricus</name>
    <dbReference type="NCBI Taxonomy" id="83765"/>
    <lineage>
        <taxon>Bacteria</taxon>
        <taxon>Pseudomonadati</taxon>
        <taxon>Pseudomonadota</taxon>
        <taxon>Betaproteobacteria</taxon>
        <taxon>Neisseriales</taxon>
        <taxon>Chitinibacteraceae</taxon>
        <taxon>Formivibrio</taxon>
    </lineage>
</organism>
<dbReference type="GO" id="GO:0005524">
    <property type="term" value="F:ATP binding"/>
    <property type="evidence" value="ECO:0007669"/>
    <property type="project" value="UniProtKB-KW"/>
</dbReference>
<proteinExistence type="inferred from homology"/>
<keyword evidence="4 6" id="KW-0520">NAD</keyword>
<keyword evidence="3 6" id="KW-0521">NADP</keyword>
<dbReference type="PANTHER" id="PTHR20275">
    <property type="entry name" value="NAD KINASE"/>
    <property type="match status" value="1"/>
</dbReference>
<feature type="binding site" evidence="6">
    <location>
        <position position="175"/>
    </location>
    <ligand>
        <name>NAD(+)</name>
        <dbReference type="ChEBI" id="CHEBI:57540"/>
    </ligand>
</feature>
<evidence type="ECO:0000256" key="3">
    <source>
        <dbReference type="ARBA" id="ARBA00022857"/>
    </source>
</evidence>
<dbReference type="GO" id="GO:0019674">
    <property type="term" value="P:NAD+ metabolic process"/>
    <property type="evidence" value="ECO:0007669"/>
    <property type="project" value="InterPro"/>
</dbReference>
<dbReference type="RefSeq" id="WP_091190988.1">
    <property type="nucleotide sequence ID" value="NZ_FOVE01000003.1"/>
</dbReference>
<accession>A0A1I4WA46</accession>
<dbReference type="PANTHER" id="PTHR20275:SF0">
    <property type="entry name" value="NAD KINASE"/>
    <property type="match status" value="1"/>
</dbReference>
<dbReference type="Gene3D" id="3.40.50.10330">
    <property type="entry name" value="Probable inorganic polyphosphate/atp-NAD kinase, domain 1"/>
    <property type="match status" value="1"/>
</dbReference>
<sequence length="294" mass="32349">MNSLFKTIAIVGRPATPALGEPMHRLVSMLSSSGVRVLVEESAAQEHDVTACQAVSQENIGKLADLVIVLGGDGVMLGAARMVAPYHVPVVGVNMGRLGFLTDLSVSEMEAQVEAILKGAFNPEDRIMLEARVMREGREIDRQLAFNDVVMSRGSCGSMIEFEQFINGKFVCRQRADGIIVSTPTGSTAYALASGGPILHPSLPAIALVPICPQSLSNRPIVVTDSCRVELVLTGARDVVHVFYDNQSECRLQEQDRLVIRRFRNTLRILHPHSYHYYDTLREKLRWSAQPQLL</sequence>
<dbReference type="InterPro" id="IPR002504">
    <property type="entry name" value="NADK"/>
</dbReference>
<dbReference type="AlphaFoldDB" id="A0A1I4WA46"/>
<dbReference type="GO" id="GO:0046872">
    <property type="term" value="F:metal ion binding"/>
    <property type="evidence" value="ECO:0007669"/>
    <property type="project" value="UniProtKB-UniRule"/>
</dbReference>
<dbReference type="STRING" id="83765.SAMN05660284_00512"/>
<keyword evidence="6" id="KW-0067">ATP-binding</keyword>
<reference evidence="8" key="1">
    <citation type="submission" date="2016-10" db="EMBL/GenBank/DDBJ databases">
        <authorList>
            <person name="Varghese N."/>
            <person name="Submissions S."/>
        </authorList>
    </citation>
    <scope>NUCLEOTIDE SEQUENCE [LARGE SCALE GENOMIC DNA]</scope>
    <source>
        <strain evidence="8">DSM 6150</strain>
    </source>
</reference>
<comment type="subcellular location">
    <subcellularLocation>
        <location evidence="6">Cytoplasm</location>
    </subcellularLocation>
</comment>
<dbReference type="InterPro" id="IPR017437">
    <property type="entry name" value="ATP-NAD_kinase_PpnK-typ_C"/>
</dbReference>
<keyword evidence="2 6" id="KW-0418">Kinase</keyword>
<dbReference type="NCBIfam" id="NF002561">
    <property type="entry name" value="PRK02155.1"/>
    <property type="match status" value="1"/>
</dbReference>
<evidence type="ECO:0000256" key="2">
    <source>
        <dbReference type="ARBA" id="ARBA00022777"/>
    </source>
</evidence>
<comment type="caution">
    <text evidence="6">Lacks conserved residue(s) required for the propagation of feature annotation.</text>
</comment>
<evidence type="ECO:0000256" key="1">
    <source>
        <dbReference type="ARBA" id="ARBA00022679"/>
    </source>
</evidence>
<evidence type="ECO:0000256" key="5">
    <source>
        <dbReference type="ARBA" id="ARBA00047925"/>
    </source>
</evidence>
<dbReference type="NCBIfam" id="NF002306">
    <property type="entry name" value="PRK01231.1"/>
    <property type="match status" value="1"/>
</dbReference>
<evidence type="ECO:0000313" key="8">
    <source>
        <dbReference type="Proteomes" id="UP000242869"/>
    </source>
</evidence>